<feature type="transmembrane region" description="Helical" evidence="1">
    <location>
        <begin position="12"/>
        <end position="35"/>
    </location>
</feature>
<dbReference type="Proteomes" id="UP000001208">
    <property type="component" value="Chromosome"/>
</dbReference>
<reference evidence="2 3" key="1">
    <citation type="submission" date="2008-06" db="EMBL/GenBank/DDBJ databases">
        <title>Complete sequence of Chloroherpeton thalassium ATCC 35110.</title>
        <authorList>
            <consortium name="US DOE Joint Genome Institute"/>
            <person name="Lucas S."/>
            <person name="Copeland A."/>
            <person name="Lapidus A."/>
            <person name="Glavina del Rio T."/>
            <person name="Dalin E."/>
            <person name="Tice H."/>
            <person name="Bruce D."/>
            <person name="Goodwin L."/>
            <person name="Pitluck S."/>
            <person name="Schmutz J."/>
            <person name="Larimer F."/>
            <person name="Land M."/>
            <person name="Hauser L."/>
            <person name="Kyrpides N."/>
            <person name="Mikhailova N."/>
            <person name="Liu Z."/>
            <person name="Li T."/>
            <person name="Zhao F."/>
            <person name="Overmann J."/>
            <person name="Bryant D.A."/>
            <person name="Richardson P."/>
        </authorList>
    </citation>
    <scope>NUCLEOTIDE SEQUENCE [LARGE SCALE GENOMIC DNA]</scope>
    <source>
        <strain evidence="3">ATCC 35110 / GB-78</strain>
    </source>
</reference>
<keyword evidence="1" id="KW-0472">Membrane</keyword>
<dbReference type="STRING" id="517418.Ctha_1451"/>
<feature type="transmembrane region" description="Helical" evidence="1">
    <location>
        <begin position="55"/>
        <end position="82"/>
    </location>
</feature>
<name>B3QRV7_CHLT3</name>
<sequence>MDDKSKQQCAEFLGATSVASGAAAAASGTGLASTVTSMLGAASAAHGTAGAAATLVSLIATANPVGLACLGVAAGVGALGLLGSKKKK</sequence>
<keyword evidence="1" id="KW-1133">Transmembrane helix</keyword>
<dbReference type="EMBL" id="CP001100">
    <property type="protein sequence ID" value="ACF13910.1"/>
    <property type="molecule type" value="Genomic_DNA"/>
</dbReference>
<dbReference type="AlphaFoldDB" id="B3QRV7"/>
<organism evidence="2 3">
    <name type="scientific">Chloroherpeton thalassium (strain ATCC 35110 / GB-78)</name>
    <dbReference type="NCBI Taxonomy" id="517418"/>
    <lineage>
        <taxon>Bacteria</taxon>
        <taxon>Pseudomonadati</taxon>
        <taxon>Chlorobiota</taxon>
        <taxon>Chlorobiia</taxon>
        <taxon>Chlorobiales</taxon>
        <taxon>Chloroherpetonaceae</taxon>
        <taxon>Chloroherpeton</taxon>
    </lineage>
</organism>
<evidence type="ECO:0000313" key="3">
    <source>
        <dbReference type="Proteomes" id="UP000001208"/>
    </source>
</evidence>
<dbReference type="HOGENOM" id="CLU_2463479_0_0_10"/>
<proteinExistence type="predicted"/>
<gene>
    <name evidence="2" type="ordered locus">Ctha_1451</name>
</gene>
<keyword evidence="1" id="KW-0812">Transmembrane</keyword>
<dbReference type="RefSeq" id="WP_012499994.1">
    <property type="nucleotide sequence ID" value="NC_011026.1"/>
</dbReference>
<dbReference type="KEGG" id="cts:Ctha_1451"/>
<protein>
    <submittedName>
        <fullName evidence="2">Phage related protein</fullName>
    </submittedName>
</protein>
<evidence type="ECO:0000313" key="2">
    <source>
        <dbReference type="EMBL" id="ACF13910.1"/>
    </source>
</evidence>
<evidence type="ECO:0000256" key="1">
    <source>
        <dbReference type="SAM" id="Phobius"/>
    </source>
</evidence>
<keyword evidence="3" id="KW-1185">Reference proteome</keyword>
<accession>B3QRV7</accession>